<accession>A0A5B7DM00</accession>
<gene>
    <name evidence="1" type="ORF">E2C01_015130</name>
</gene>
<evidence type="ECO:0000313" key="1">
    <source>
        <dbReference type="EMBL" id="MPC22123.1"/>
    </source>
</evidence>
<dbReference type="Proteomes" id="UP000324222">
    <property type="component" value="Unassembled WGS sequence"/>
</dbReference>
<keyword evidence="2" id="KW-1185">Reference proteome</keyword>
<protein>
    <submittedName>
        <fullName evidence="1">Uncharacterized protein</fullName>
    </submittedName>
</protein>
<evidence type="ECO:0000313" key="2">
    <source>
        <dbReference type="Proteomes" id="UP000324222"/>
    </source>
</evidence>
<reference evidence="1 2" key="1">
    <citation type="submission" date="2019-05" db="EMBL/GenBank/DDBJ databases">
        <title>Another draft genome of Portunus trituberculatus and its Hox gene families provides insights of decapod evolution.</title>
        <authorList>
            <person name="Jeong J.-H."/>
            <person name="Song I."/>
            <person name="Kim S."/>
            <person name="Choi T."/>
            <person name="Kim D."/>
            <person name="Ryu S."/>
            <person name="Kim W."/>
        </authorList>
    </citation>
    <scope>NUCLEOTIDE SEQUENCE [LARGE SCALE GENOMIC DNA]</scope>
    <source>
        <tissue evidence="1">Muscle</tissue>
    </source>
</reference>
<comment type="caution">
    <text evidence="1">The sequence shown here is derived from an EMBL/GenBank/DDBJ whole genome shotgun (WGS) entry which is preliminary data.</text>
</comment>
<proteinExistence type="predicted"/>
<organism evidence="1 2">
    <name type="scientific">Portunus trituberculatus</name>
    <name type="common">Swimming crab</name>
    <name type="synonym">Neptunus trituberculatus</name>
    <dbReference type="NCBI Taxonomy" id="210409"/>
    <lineage>
        <taxon>Eukaryota</taxon>
        <taxon>Metazoa</taxon>
        <taxon>Ecdysozoa</taxon>
        <taxon>Arthropoda</taxon>
        <taxon>Crustacea</taxon>
        <taxon>Multicrustacea</taxon>
        <taxon>Malacostraca</taxon>
        <taxon>Eumalacostraca</taxon>
        <taxon>Eucarida</taxon>
        <taxon>Decapoda</taxon>
        <taxon>Pleocyemata</taxon>
        <taxon>Brachyura</taxon>
        <taxon>Eubrachyura</taxon>
        <taxon>Portunoidea</taxon>
        <taxon>Portunidae</taxon>
        <taxon>Portuninae</taxon>
        <taxon>Portunus</taxon>
    </lineage>
</organism>
<dbReference type="EMBL" id="VSRR010001053">
    <property type="protein sequence ID" value="MPC22123.1"/>
    <property type="molecule type" value="Genomic_DNA"/>
</dbReference>
<name>A0A5B7DM00_PORTR</name>
<sequence>MSSGRPGYREGGMCLPGESPAFHASIIGAEPAWLVVTWRSLCLVPAVLWGPDGGAMELGQRGRPRLHNNLCQEREIVAWC</sequence>
<dbReference type="AlphaFoldDB" id="A0A5B7DM00"/>